<evidence type="ECO:0000256" key="6">
    <source>
        <dbReference type="ARBA" id="ARBA00022692"/>
    </source>
</evidence>
<dbReference type="HOGENOM" id="CLU_023976_1_1_5"/>
<dbReference type="AlphaFoldDB" id="A3VF39"/>
<evidence type="ECO:0000256" key="4">
    <source>
        <dbReference type="ARBA" id="ARBA00022475"/>
    </source>
</evidence>
<keyword evidence="7 9" id="KW-1133">Transmembrane helix</keyword>
<proteinExistence type="inferred from homology"/>
<keyword evidence="3 9" id="KW-0813">Transport</keyword>
<dbReference type="STRING" id="314271.RB2654_10668"/>
<evidence type="ECO:0000256" key="9">
    <source>
        <dbReference type="RuleBase" id="RU365093"/>
    </source>
</evidence>
<dbReference type="InterPro" id="IPR058781">
    <property type="entry name" value="HH_AprE-like"/>
</dbReference>
<feature type="domain" description="AprE-like long alpha-helical hairpin" evidence="11">
    <location>
        <begin position="116"/>
        <end position="303"/>
    </location>
</feature>
<feature type="domain" description="AprE-like beta-barrel" evidence="12">
    <location>
        <begin position="348"/>
        <end position="437"/>
    </location>
</feature>
<dbReference type="RefSeq" id="WP_008331355.1">
    <property type="nucleotide sequence ID" value="NZ_CH902578.1"/>
</dbReference>
<keyword evidence="6 9" id="KW-0812">Transmembrane</keyword>
<feature type="region of interest" description="Disordered" evidence="10">
    <location>
        <begin position="1"/>
        <end position="26"/>
    </location>
</feature>
<dbReference type="PANTHER" id="PTHR30386:SF17">
    <property type="entry name" value="ALKALINE PROTEASE SECRETION PROTEIN APRE"/>
    <property type="match status" value="1"/>
</dbReference>
<sequence length="461" mass="51158">MARNLTDPKPTKLAKVEPAQSAQPGWGDDVARAWSARTHMVVGLLALLILVGGFGTWSVTTDISGAIIAPGGIESEQNRQVVQHPDGGVIQSIEVKEGDIVEAGDILVRLDPEELQSELTIVQNQLFELVARRGRLEAERDGTDEITFDDLIVEEARVHPDAQEFMDGQQRLFDQRRESLASETEQLRKRMSQISSQNEGIAAQQAALETQLRLISEELVNKRSLLERNLVQSSVVLALERDKAALEGQSGELTAAIAQNEGRITEIEIEILKLGQARREQAIENLRDLGYQELELAERRRALIAQLGRLDIRAPLSGAIHAMQVFAEREVIRSAQPLLYIVPQDQALVIGAQVDPIHIDEIHVGQEVTLRLAAFDRRNTPELIGRVMTISADALTDENTGRSFYRVRIALEDGEVEKLPEGTVLVPGMPVESYLRTADRSPLAYLVKPLADYFNKAFRES</sequence>
<evidence type="ECO:0000256" key="7">
    <source>
        <dbReference type="ARBA" id="ARBA00022989"/>
    </source>
</evidence>
<dbReference type="Pfam" id="PF26002">
    <property type="entry name" value="Beta-barrel_AprE"/>
    <property type="match status" value="1"/>
</dbReference>
<dbReference type="InterPro" id="IPR010129">
    <property type="entry name" value="T1SS_HlyD"/>
</dbReference>
<keyword evidence="14" id="KW-1185">Reference proteome</keyword>
<evidence type="ECO:0000313" key="14">
    <source>
        <dbReference type="Proteomes" id="UP000002931"/>
    </source>
</evidence>
<evidence type="ECO:0000256" key="10">
    <source>
        <dbReference type="SAM" id="MobiDB-lite"/>
    </source>
</evidence>
<evidence type="ECO:0000256" key="5">
    <source>
        <dbReference type="ARBA" id="ARBA00022519"/>
    </source>
</evidence>
<dbReference type="Proteomes" id="UP000002931">
    <property type="component" value="Unassembled WGS sequence"/>
</dbReference>
<dbReference type="EMBL" id="AAMT01000006">
    <property type="protein sequence ID" value="EAQ12954.1"/>
    <property type="molecule type" value="Genomic_DNA"/>
</dbReference>
<evidence type="ECO:0000259" key="12">
    <source>
        <dbReference type="Pfam" id="PF26002"/>
    </source>
</evidence>
<accession>A3VF39</accession>
<reference evidence="13 14" key="1">
    <citation type="journal article" date="2010" name="J. Bacteriol.">
        <title>Genome sequences of Pelagibaca bermudensis HTCC2601T and Maritimibacter alkaliphilus HTCC2654T, the type strains of two marine Roseobacter genera.</title>
        <authorList>
            <person name="Thrash J.C."/>
            <person name="Cho J.C."/>
            <person name="Ferriera S."/>
            <person name="Johnson J."/>
            <person name="Vergin K.L."/>
            <person name="Giovannoni S.J."/>
        </authorList>
    </citation>
    <scope>NUCLEOTIDE SEQUENCE [LARGE SCALE GENOMIC DNA]</scope>
    <source>
        <strain evidence="13 14">HTCC2654</strain>
    </source>
</reference>
<dbReference type="Gene3D" id="2.40.50.100">
    <property type="match status" value="1"/>
</dbReference>
<dbReference type="PRINTS" id="PR01490">
    <property type="entry name" value="RTXTOXIND"/>
</dbReference>
<gene>
    <name evidence="13" type="ORF">RB2654_10668</name>
</gene>
<evidence type="ECO:0000256" key="8">
    <source>
        <dbReference type="ARBA" id="ARBA00023136"/>
    </source>
</evidence>
<comment type="similarity">
    <text evidence="2 9">Belongs to the membrane fusion protein (MFP) (TC 8.A.1) family.</text>
</comment>
<keyword evidence="5 9" id="KW-0997">Cell inner membrane</keyword>
<dbReference type="GO" id="GO:0015031">
    <property type="term" value="P:protein transport"/>
    <property type="evidence" value="ECO:0007669"/>
    <property type="project" value="InterPro"/>
</dbReference>
<evidence type="ECO:0000256" key="1">
    <source>
        <dbReference type="ARBA" id="ARBA00004377"/>
    </source>
</evidence>
<dbReference type="NCBIfam" id="TIGR01843">
    <property type="entry name" value="type_I_hlyD"/>
    <property type="match status" value="1"/>
</dbReference>
<dbReference type="Gene3D" id="2.40.30.170">
    <property type="match status" value="1"/>
</dbReference>
<dbReference type="GO" id="GO:0005886">
    <property type="term" value="C:plasma membrane"/>
    <property type="evidence" value="ECO:0007669"/>
    <property type="project" value="UniProtKB-SubCell"/>
</dbReference>
<evidence type="ECO:0000259" key="11">
    <source>
        <dbReference type="Pfam" id="PF25994"/>
    </source>
</evidence>
<evidence type="ECO:0000256" key="3">
    <source>
        <dbReference type="ARBA" id="ARBA00022448"/>
    </source>
</evidence>
<comment type="subcellular location">
    <subcellularLocation>
        <location evidence="1 9">Cell inner membrane</location>
        <topology evidence="1 9">Single-pass membrane protein</topology>
    </subcellularLocation>
</comment>
<comment type="caution">
    <text evidence="13">The sequence shown here is derived from an EMBL/GenBank/DDBJ whole genome shotgun (WGS) entry which is preliminary data.</text>
</comment>
<evidence type="ECO:0000256" key="2">
    <source>
        <dbReference type="ARBA" id="ARBA00009477"/>
    </source>
</evidence>
<dbReference type="PANTHER" id="PTHR30386">
    <property type="entry name" value="MEMBRANE FUSION SUBUNIT OF EMRAB-TOLC MULTIDRUG EFFLUX PUMP"/>
    <property type="match status" value="1"/>
</dbReference>
<keyword evidence="4 9" id="KW-1003">Cell membrane</keyword>
<dbReference type="InterPro" id="IPR050739">
    <property type="entry name" value="MFP"/>
</dbReference>
<dbReference type="Pfam" id="PF25994">
    <property type="entry name" value="HH_AprE"/>
    <property type="match status" value="1"/>
</dbReference>
<evidence type="ECO:0000313" key="13">
    <source>
        <dbReference type="EMBL" id="EAQ12954.1"/>
    </source>
</evidence>
<feature type="transmembrane region" description="Helical" evidence="9">
    <location>
        <begin position="41"/>
        <end position="59"/>
    </location>
</feature>
<keyword evidence="8 9" id="KW-0472">Membrane</keyword>
<organism evidence="13 14">
    <name type="scientific">Maritimibacter alkaliphilus HTCC2654</name>
    <dbReference type="NCBI Taxonomy" id="314271"/>
    <lineage>
        <taxon>Bacteria</taxon>
        <taxon>Pseudomonadati</taxon>
        <taxon>Pseudomonadota</taxon>
        <taxon>Alphaproteobacteria</taxon>
        <taxon>Rhodobacterales</taxon>
        <taxon>Roseobacteraceae</taxon>
        <taxon>Maritimibacter</taxon>
    </lineage>
</organism>
<name>A3VF39_9RHOB</name>
<dbReference type="InterPro" id="IPR058982">
    <property type="entry name" value="Beta-barrel_AprE"/>
</dbReference>
<dbReference type="OrthoDB" id="9810980at2"/>
<dbReference type="eggNOG" id="COG0845">
    <property type="taxonomic scope" value="Bacteria"/>
</dbReference>
<protein>
    <recommendedName>
        <fullName evidence="9">Membrane fusion protein (MFP) family protein</fullName>
    </recommendedName>
</protein>